<dbReference type="EMBL" id="FOXS01000002">
    <property type="protein sequence ID" value="SFQ34653.1"/>
    <property type="molecule type" value="Genomic_DNA"/>
</dbReference>
<dbReference type="STRING" id="1227077.SAMN04515668_2010"/>
<reference evidence="4" key="1">
    <citation type="submission" date="2016-10" db="EMBL/GenBank/DDBJ databases">
        <authorList>
            <person name="Varghese N."/>
            <person name="Submissions S."/>
        </authorList>
    </citation>
    <scope>NUCLEOTIDE SEQUENCE [LARGE SCALE GENOMIC DNA]</scope>
    <source>
        <strain evidence="4">OR362-8,ATCC BAA-1266,JCM 13504</strain>
    </source>
</reference>
<sequence length="243" mass="27397">MFNSIFPFIPASRAAKYVATGFCLATVALAASACRPDQIEHIKDTKRIGVETANWEVKRIMPKDLLRATRWAGDSLTATADTLLRRTLARELAAGGVAQAAAFCRPETYRLVDSLAGVMKATPRRVSARPRNPEHRATLTAEQLRTDTTRTITRESQEVFFYQRPIVLNNALCLRCHGEVGKDIAAADYAFLKKQFPQDEATGYRLGQQMGAWQMSMRRDGVAGFWTMKTRKKWKEHKMPKLF</sequence>
<keyword evidence="1" id="KW-0732">Signal</keyword>
<keyword evidence="4" id="KW-1185">Reference proteome</keyword>
<evidence type="ECO:0000313" key="3">
    <source>
        <dbReference type="EMBL" id="SFQ34653.1"/>
    </source>
</evidence>
<name>A0A1I5XRU3_HYMAR</name>
<dbReference type="InterPro" id="IPR021796">
    <property type="entry name" value="Tll0287-like_dom"/>
</dbReference>
<dbReference type="Pfam" id="PF11845">
    <property type="entry name" value="Tll0287-like"/>
    <property type="match status" value="1"/>
</dbReference>
<organism evidence="3 4">
    <name type="scientific">Hymenobacter arizonensis</name>
    <name type="common">Siccationidurans arizonensis</name>
    <dbReference type="NCBI Taxonomy" id="1227077"/>
    <lineage>
        <taxon>Bacteria</taxon>
        <taxon>Pseudomonadati</taxon>
        <taxon>Bacteroidota</taxon>
        <taxon>Cytophagia</taxon>
        <taxon>Cytophagales</taxon>
        <taxon>Hymenobacteraceae</taxon>
        <taxon>Hymenobacter</taxon>
    </lineage>
</organism>
<dbReference type="AlphaFoldDB" id="A0A1I5XRU3"/>
<feature type="domain" description="Tll0287-like" evidence="2">
    <location>
        <begin position="120"/>
        <end position="217"/>
    </location>
</feature>
<evidence type="ECO:0000256" key="1">
    <source>
        <dbReference type="SAM" id="SignalP"/>
    </source>
</evidence>
<dbReference type="RefSeq" id="WP_177204672.1">
    <property type="nucleotide sequence ID" value="NZ_FOXS01000002.1"/>
</dbReference>
<dbReference type="Proteomes" id="UP000199029">
    <property type="component" value="Unassembled WGS sequence"/>
</dbReference>
<evidence type="ECO:0000313" key="4">
    <source>
        <dbReference type="Proteomes" id="UP000199029"/>
    </source>
</evidence>
<accession>A0A1I5XRU3</accession>
<feature type="signal peptide" evidence="1">
    <location>
        <begin position="1"/>
        <end position="30"/>
    </location>
</feature>
<gene>
    <name evidence="3" type="ORF">SAMN04515668_2010</name>
</gene>
<proteinExistence type="predicted"/>
<protein>
    <recommendedName>
        <fullName evidence="2">Tll0287-like domain-containing protein</fullName>
    </recommendedName>
</protein>
<feature type="chain" id="PRO_5011630644" description="Tll0287-like domain-containing protein" evidence="1">
    <location>
        <begin position="31"/>
        <end position="243"/>
    </location>
</feature>
<evidence type="ECO:0000259" key="2">
    <source>
        <dbReference type="Pfam" id="PF11845"/>
    </source>
</evidence>